<accession>A0AAD8VBU9</accession>
<proteinExistence type="predicted"/>
<name>A0AAD8VBU9_9PEZI</name>
<protein>
    <submittedName>
        <fullName evidence="2">Uncharacterized protein</fullName>
    </submittedName>
</protein>
<comment type="caution">
    <text evidence="2">The sequence shown here is derived from an EMBL/GenBank/DDBJ whole genome shotgun (WGS) entry which is preliminary data.</text>
</comment>
<dbReference type="AlphaFoldDB" id="A0AAD8VBU9"/>
<evidence type="ECO:0000256" key="1">
    <source>
        <dbReference type="SAM" id="MobiDB-lite"/>
    </source>
</evidence>
<dbReference type="RefSeq" id="XP_060420037.1">
    <property type="nucleotide sequence ID" value="XM_060550956.1"/>
</dbReference>
<reference evidence="2" key="1">
    <citation type="submission" date="2021-06" db="EMBL/GenBank/DDBJ databases">
        <title>Comparative genomics, transcriptomics and evolutionary studies reveal genomic signatures of adaptation to plant cell wall in hemibiotrophic fungi.</title>
        <authorList>
            <consortium name="DOE Joint Genome Institute"/>
            <person name="Baroncelli R."/>
            <person name="Diaz J.F."/>
            <person name="Benocci T."/>
            <person name="Peng M."/>
            <person name="Battaglia E."/>
            <person name="Haridas S."/>
            <person name="Andreopoulos W."/>
            <person name="Labutti K."/>
            <person name="Pangilinan J."/>
            <person name="Floch G.L."/>
            <person name="Makela M.R."/>
            <person name="Henrissat B."/>
            <person name="Grigoriev I.V."/>
            <person name="Crouch J.A."/>
            <person name="De Vries R.P."/>
            <person name="Sukno S.A."/>
            <person name="Thon M.R."/>
        </authorList>
    </citation>
    <scope>NUCLEOTIDE SEQUENCE</scope>
    <source>
        <strain evidence="2">CBS 125086</strain>
    </source>
</reference>
<dbReference type="Proteomes" id="UP001230504">
    <property type="component" value="Unassembled WGS sequence"/>
</dbReference>
<dbReference type="EMBL" id="JAHLJV010000002">
    <property type="protein sequence ID" value="KAK1599448.1"/>
    <property type="molecule type" value="Genomic_DNA"/>
</dbReference>
<sequence>MSSLRIPGKHTGVRSPTVRTFAFAPSFAVLQLGRVDGEFECPWHRMGDMPAGSCYVETQTNFITRPSPGLGRSSAEIANVAPFLRDFHLIPCPEVTAFRPQRPRGQESTEHGARSTHPPTHILHPSIHPPPFRLGRDRPPTGLGLRGFLSMFFSISLQRHHMDSTSNFNLP</sequence>
<keyword evidence="3" id="KW-1185">Reference proteome</keyword>
<organism evidence="2 3">
    <name type="scientific">Colletotrichum navitas</name>
    <dbReference type="NCBI Taxonomy" id="681940"/>
    <lineage>
        <taxon>Eukaryota</taxon>
        <taxon>Fungi</taxon>
        <taxon>Dikarya</taxon>
        <taxon>Ascomycota</taxon>
        <taxon>Pezizomycotina</taxon>
        <taxon>Sordariomycetes</taxon>
        <taxon>Hypocreomycetidae</taxon>
        <taxon>Glomerellales</taxon>
        <taxon>Glomerellaceae</taxon>
        <taxon>Colletotrichum</taxon>
        <taxon>Colletotrichum graminicola species complex</taxon>
    </lineage>
</organism>
<feature type="compositionally biased region" description="Basic and acidic residues" evidence="1">
    <location>
        <begin position="104"/>
        <end position="113"/>
    </location>
</feature>
<gene>
    <name evidence="2" type="ORF">LY79DRAFT_141390</name>
</gene>
<dbReference type="GeneID" id="85435196"/>
<feature type="region of interest" description="Disordered" evidence="1">
    <location>
        <begin position="99"/>
        <end position="132"/>
    </location>
</feature>
<evidence type="ECO:0000313" key="2">
    <source>
        <dbReference type="EMBL" id="KAK1599448.1"/>
    </source>
</evidence>
<evidence type="ECO:0000313" key="3">
    <source>
        <dbReference type="Proteomes" id="UP001230504"/>
    </source>
</evidence>